<dbReference type="Pfam" id="PF01381">
    <property type="entry name" value="HTH_3"/>
    <property type="match status" value="1"/>
</dbReference>
<dbReference type="CDD" id="cd00093">
    <property type="entry name" value="HTH_XRE"/>
    <property type="match status" value="1"/>
</dbReference>
<proteinExistence type="predicted"/>
<dbReference type="InterPro" id="IPR001387">
    <property type="entry name" value="Cro/C1-type_HTH"/>
</dbReference>
<dbReference type="EMBL" id="RBXO01000001">
    <property type="protein sequence ID" value="RKT52412.1"/>
    <property type="molecule type" value="Genomic_DNA"/>
</dbReference>
<organism evidence="2 3">
    <name type="scientific">Saccharothrix australiensis</name>
    <dbReference type="NCBI Taxonomy" id="2072"/>
    <lineage>
        <taxon>Bacteria</taxon>
        <taxon>Bacillati</taxon>
        <taxon>Actinomycetota</taxon>
        <taxon>Actinomycetes</taxon>
        <taxon>Pseudonocardiales</taxon>
        <taxon>Pseudonocardiaceae</taxon>
        <taxon>Saccharothrix</taxon>
    </lineage>
</organism>
<evidence type="ECO:0000259" key="1">
    <source>
        <dbReference type="PROSITE" id="PS50943"/>
    </source>
</evidence>
<feature type="domain" description="HTH cro/C1-type" evidence="1">
    <location>
        <begin position="30"/>
        <end position="77"/>
    </location>
</feature>
<dbReference type="Gene3D" id="1.10.260.40">
    <property type="entry name" value="lambda repressor-like DNA-binding domains"/>
    <property type="match status" value="1"/>
</dbReference>
<evidence type="ECO:0000313" key="2">
    <source>
        <dbReference type="EMBL" id="RKT52412.1"/>
    </source>
</evidence>
<name>A0A495VSV3_9PSEU</name>
<sequence>MCTRLTCGGMTDDENTSSGWWDYLQANLRARGMSTGELARGARVDRSRLTDWKRGGKASVDSARAVAALFGVSPLEAMVAAGVISREEAALREVRPDPALLGDEELVEELRRRLRNC</sequence>
<protein>
    <submittedName>
        <fullName evidence="2">Helix-turn-helix protein</fullName>
    </submittedName>
</protein>
<comment type="caution">
    <text evidence="2">The sequence shown here is derived from an EMBL/GenBank/DDBJ whole genome shotgun (WGS) entry which is preliminary data.</text>
</comment>
<dbReference type="SUPFAM" id="SSF47413">
    <property type="entry name" value="lambda repressor-like DNA-binding domains"/>
    <property type="match status" value="1"/>
</dbReference>
<evidence type="ECO:0000313" key="3">
    <source>
        <dbReference type="Proteomes" id="UP000282084"/>
    </source>
</evidence>
<keyword evidence="3" id="KW-1185">Reference proteome</keyword>
<dbReference type="GO" id="GO:0003677">
    <property type="term" value="F:DNA binding"/>
    <property type="evidence" value="ECO:0007669"/>
    <property type="project" value="InterPro"/>
</dbReference>
<gene>
    <name evidence="2" type="ORF">C8E97_0922</name>
</gene>
<accession>A0A495VSV3</accession>
<dbReference type="InterPro" id="IPR010982">
    <property type="entry name" value="Lambda_DNA-bd_dom_sf"/>
</dbReference>
<dbReference type="SMART" id="SM00530">
    <property type="entry name" value="HTH_XRE"/>
    <property type="match status" value="1"/>
</dbReference>
<dbReference type="Proteomes" id="UP000282084">
    <property type="component" value="Unassembled WGS sequence"/>
</dbReference>
<reference evidence="2 3" key="1">
    <citation type="submission" date="2018-10" db="EMBL/GenBank/DDBJ databases">
        <title>Sequencing the genomes of 1000 actinobacteria strains.</title>
        <authorList>
            <person name="Klenk H.-P."/>
        </authorList>
    </citation>
    <scope>NUCLEOTIDE SEQUENCE [LARGE SCALE GENOMIC DNA]</scope>
    <source>
        <strain evidence="2 3">DSM 43800</strain>
    </source>
</reference>
<dbReference type="AlphaFoldDB" id="A0A495VSV3"/>
<dbReference type="PROSITE" id="PS50943">
    <property type="entry name" value="HTH_CROC1"/>
    <property type="match status" value="1"/>
</dbReference>